<accession>A0ABY6P539</accession>
<protein>
    <recommendedName>
        <fullName evidence="4">MT0933-like antitoxin protein</fullName>
    </recommendedName>
</protein>
<feature type="region of interest" description="Disordered" evidence="1">
    <location>
        <begin position="12"/>
        <end position="35"/>
    </location>
</feature>
<evidence type="ECO:0008006" key="4">
    <source>
        <dbReference type="Google" id="ProtNLM"/>
    </source>
</evidence>
<gene>
    <name evidence="2" type="ORF">RHODO2019_08275</name>
</gene>
<organism evidence="2 3">
    <name type="scientific">Rhodococcus antarcticus</name>
    <dbReference type="NCBI Taxonomy" id="2987751"/>
    <lineage>
        <taxon>Bacteria</taxon>
        <taxon>Bacillati</taxon>
        <taxon>Actinomycetota</taxon>
        <taxon>Actinomycetes</taxon>
        <taxon>Mycobacteriales</taxon>
        <taxon>Nocardiaceae</taxon>
        <taxon>Rhodococcus</taxon>
    </lineage>
</organism>
<dbReference type="EMBL" id="CP110615">
    <property type="protein sequence ID" value="UZJ26381.1"/>
    <property type="molecule type" value="Genomic_DNA"/>
</dbReference>
<proteinExistence type="predicted"/>
<evidence type="ECO:0000313" key="3">
    <source>
        <dbReference type="Proteomes" id="UP001164965"/>
    </source>
</evidence>
<name>A0ABY6P539_9NOCA</name>
<keyword evidence="3" id="KW-1185">Reference proteome</keyword>
<dbReference type="RefSeq" id="WP_265384485.1">
    <property type="nucleotide sequence ID" value="NZ_CP110615.1"/>
</dbReference>
<evidence type="ECO:0000256" key="1">
    <source>
        <dbReference type="SAM" id="MobiDB-lite"/>
    </source>
</evidence>
<sequence length="57" mass="5974">MASSLFSKIAKFASSPQGKKAISQAKDFASKPENKAKIEQAAQKLRGKGKGGATPPR</sequence>
<evidence type="ECO:0000313" key="2">
    <source>
        <dbReference type="EMBL" id="UZJ26381.1"/>
    </source>
</evidence>
<dbReference type="Proteomes" id="UP001164965">
    <property type="component" value="Chromosome"/>
</dbReference>
<reference evidence="2" key="1">
    <citation type="submission" date="2022-10" db="EMBL/GenBank/DDBJ databases">
        <title>Rhodococcus sp.75.</title>
        <authorList>
            <person name="Sun M."/>
        </authorList>
    </citation>
    <scope>NUCLEOTIDE SEQUENCE</scope>
    <source>
        <strain evidence="2">75</strain>
    </source>
</reference>